<proteinExistence type="predicted"/>
<gene>
    <name evidence="1" type="ORF">Tco_1056625</name>
</gene>
<evidence type="ECO:0000313" key="2">
    <source>
        <dbReference type="Proteomes" id="UP001151760"/>
    </source>
</evidence>
<protein>
    <submittedName>
        <fullName evidence="1">Uncharacterized protein</fullName>
    </submittedName>
</protein>
<dbReference type="EMBL" id="BQNB010019153">
    <property type="protein sequence ID" value="GJT82283.1"/>
    <property type="molecule type" value="Genomic_DNA"/>
</dbReference>
<keyword evidence="2" id="KW-1185">Reference proteome</keyword>
<reference evidence="1" key="2">
    <citation type="submission" date="2022-01" db="EMBL/GenBank/DDBJ databases">
        <authorList>
            <person name="Yamashiro T."/>
            <person name="Shiraishi A."/>
            <person name="Satake H."/>
            <person name="Nakayama K."/>
        </authorList>
    </citation>
    <scope>NUCLEOTIDE SEQUENCE</scope>
</reference>
<organism evidence="1 2">
    <name type="scientific">Tanacetum coccineum</name>
    <dbReference type="NCBI Taxonomy" id="301880"/>
    <lineage>
        <taxon>Eukaryota</taxon>
        <taxon>Viridiplantae</taxon>
        <taxon>Streptophyta</taxon>
        <taxon>Embryophyta</taxon>
        <taxon>Tracheophyta</taxon>
        <taxon>Spermatophyta</taxon>
        <taxon>Magnoliopsida</taxon>
        <taxon>eudicotyledons</taxon>
        <taxon>Gunneridae</taxon>
        <taxon>Pentapetalae</taxon>
        <taxon>asterids</taxon>
        <taxon>campanulids</taxon>
        <taxon>Asterales</taxon>
        <taxon>Asteraceae</taxon>
        <taxon>Asteroideae</taxon>
        <taxon>Anthemideae</taxon>
        <taxon>Anthemidinae</taxon>
        <taxon>Tanacetum</taxon>
    </lineage>
</organism>
<name>A0ABQ5H5B3_9ASTR</name>
<dbReference type="Proteomes" id="UP001151760">
    <property type="component" value="Unassembled WGS sequence"/>
</dbReference>
<reference evidence="1" key="1">
    <citation type="journal article" date="2022" name="Int. J. Mol. Sci.">
        <title>Draft Genome of Tanacetum Coccineum: Genomic Comparison of Closely Related Tanacetum-Family Plants.</title>
        <authorList>
            <person name="Yamashiro T."/>
            <person name="Shiraishi A."/>
            <person name="Nakayama K."/>
            <person name="Satake H."/>
        </authorList>
    </citation>
    <scope>NUCLEOTIDE SEQUENCE</scope>
</reference>
<comment type="caution">
    <text evidence="1">The sequence shown here is derived from an EMBL/GenBank/DDBJ whole genome shotgun (WGS) entry which is preliminary data.</text>
</comment>
<evidence type="ECO:0000313" key="1">
    <source>
        <dbReference type="EMBL" id="GJT82283.1"/>
    </source>
</evidence>
<sequence>MKECYKLLTNQVDDVILRYNVSKPLPLGGDPGYVTTQPDSFFNKDLEYLRYGRKIGRPALSISKMKAAYYPDVGLEQMVPDQI</sequence>
<accession>A0ABQ5H5B3</accession>